<accession>A0ABV4D1Z8</accession>
<sequence>MAGKRITFAPATASLWFSLWHSISLECEKNQGSTEKLETFLTKKILLGAGASFLISVFVPSLLFSGQHAMPLVLEQSKNRLFMKKAETNLQ</sequence>
<gene>
    <name evidence="2" type="ORF">AALA52_04865</name>
</gene>
<protein>
    <submittedName>
        <fullName evidence="2">Uncharacterized protein</fullName>
    </submittedName>
</protein>
<comment type="caution">
    <text evidence="2">The sequence shown here is derived from an EMBL/GenBank/DDBJ whole genome shotgun (WGS) entry which is preliminary data.</text>
</comment>
<organism evidence="2 3">
    <name type="scientific">Lactococcus ileimucosae</name>
    <dbReference type="NCBI Taxonomy" id="2941329"/>
    <lineage>
        <taxon>Bacteria</taxon>
        <taxon>Bacillati</taxon>
        <taxon>Bacillota</taxon>
        <taxon>Bacilli</taxon>
        <taxon>Lactobacillales</taxon>
        <taxon>Streptococcaceae</taxon>
        <taxon>Lactococcus</taxon>
    </lineage>
</organism>
<evidence type="ECO:0000313" key="2">
    <source>
        <dbReference type="EMBL" id="MEY8443576.1"/>
    </source>
</evidence>
<feature type="transmembrane region" description="Helical" evidence="1">
    <location>
        <begin position="48"/>
        <end position="74"/>
    </location>
</feature>
<name>A0ABV4D1Z8_9LACT</name>
<keyword evidence="1" id="KW-0472">Membrane</keyword>
<proteinExistence type="predicted"/>
<reference evidence="2 3" key="1">
    <citation type="submission" date="2024-03" db="EMBL/GenBank/DDBJ databases">
        <title>Mouse gut bacterial collection (mGBC) of GemPharmatech.</title>
        <authorList>
            <person name="He Y."/>
            <person name="Dong L."/>
            <person name="Wu D."/>
            <person name="Gao X."/>
            <person name="Lin Z."/>
        </authorList>
    </citation>
    <scope>NUCLEOTIDE SEQUENCE [LARGE SCALE GENOMIC DNA]</scope>
    <source>
        <strain evidence="2 3">61-15</strain>
    </source>
</reference>
<keyword evidence="1" id="KW-1133">Transmembrane helix</keyword>
<evidence type="ECO:0000313" key="3">
    <source>
        <dbReference type="Proteomes" id="UP001565283"/>
    </source>
</evidence>
<dbReference type="EMBL" id="JBCLSH010000011">
    <property type="protein sequence ID" value="MEY8443576.1"/>
    <property type="molecule type" value="Genomic_DNA"/>
</dbReference>
<keyword evidence="1" id="KW-0812">Transmembrane</keyword>
<keyword evidence="3" id="KW-1185">Reference proteome</keyword>
<dbReference type="RefSeq" id="WP_369948219.1">
    <property type="nucleotide sequence ID" value="NZ_JBCLSH010000011.1"/>
</dbReference>
<evidence type="ECO:0000256" key="1">
    <source>
        <dbReference type="SAM" id="Phobius"/>
    </source>
</evidence>
<dbReference type="Proteomes" id="UP001565283">
    <property type="component" value="Unassembled WGS sequence"/>
</dbReference>